<proteinExistence type="predicted"/>
<comment type="caution">
    <text evidence="2">The sequence shown here is derived from an EMBL/GenBank/DDBJ whole genome shotgun (WGS) entry which is preliminary data.</text>
</comment>
<accession>A0ABQ0BJQ0</accession>
<feature type="transmembrane region" description="Helical" evidence="1">
    <location>
        <begin position="20"/>
        <end position="46"/>
    </location>
</feature>
<keyword evidence="3" id="KW-1185">Reference proteome</keyword>
<protein>
    <submittedName>
        <fullName evidence="2">Uncharacterized protein</fullName>
    </submittedName>
</protein>
<sequence length="56" mass="6213">MVSSVQKVYLFVLPEEEVSVWLILGLTAVNILLSMAAVAMPVRAVLKDSVVEEIRR</sequence>
<reference evidence="2 3" key="1">
    <citation type="submission" date="2024-04" db="EMBL/GenBank/DDBJ databases">
        <title>Defined microbial consortia suppress multidrug-resistant proinflammatory Enterobacteriaceae via ecological control.</title>
        <authorList>
            <person name="Furuichi M."/>
            <person name="Kawaguchi T."/>
            <person name="Pust M."/>
            <person name="Yasuma K."/>
            <person name="Plichta D."/>
            <person name="Hasegawa N."/>
            <person name="Ohya T."/>
            <person name="Bhattarai S."/>
            <person name="Sasajima S."/>
            <person name="Aoto Y."/>
            <person name="Tuganbaev T."/>
            <person name="Yaginuma M."/>
            <person name="Ueda M."/>
            <person name="Okahashi N."/>
            <person name="Amafuji K."/>
            <person name="Kiridooshi Y."/>
            <person name="Sugita K."/>
            <person name="Strazar M."/>
            <person name="Skelly A."/>
            <person name="Suda W."/>
            <person name="Hattori M."/>
            <person name="Nakamoto N."/>
            <person name="Caballero S."/>
            <person name="Norman J."/>
            <person name="Olle B."/>
            <person name="Tanoue T."/>
            <person name="Arita M."/>
            <person name="Bucci V."/>
            <person name="Atarashi K."/>
            <person name="Xavier R."/>
            <person name="Honda K."/>
        </authorList>
    </citation>
    <scope>NUCLEOTIDE SEQUENCE [LARGE SCALE GENOMIC DNA]</scope>
    <source>
        <strain evidence="3">k04-0078-D8-1</strain>
    </source>
</reference>
<organism evidence="2 3">
    <name type="scientific">Blautia hominis</name>
    <dbReference type="NCBI Taxonomy" id="2025493"/>
    <lineage>
        <taxon>Bacteria</taxon>
        <taxon>Bacillati</taxon>
        <taxon>Bacillota</taxon>
        <taxon>Clostridia</taxon>
        <taxon>Lachnospirales</taxon>
        <taxon>Lachnospiraceae</taxon>
        <taxon>Blautia</taxon>
    </lineage>
</organism>
<evidence type="ECO:0000256" key="1">
    <source>
        <dbReference type="SAM" id="Phobius"/>
    </source>
</evidence>
<dbReference type="EMBL" id="BAABYW010000002">
    <property type="protein sequence ID" value="GAA6411674.1"/>
    <property type="molecule type" value="Genomic_DNA"/>
</dbReference>
<keyword evidence="1" id="KW-0812">Transmembrane</keyword>
<evidence type="ECO:0000313" key="3">
    <source>
        <dbReference type="Proteomes" id="UP001600943"/>
    </source>
</evidence>
<keyword evidence="1" id="KW-1133">Transmembrane helix</keyword>
<evidence type="ECO:0000313" key="2">
    <source>
        <dbReference type="EMBL" id="GAA6411674.1"/>
    </source>
</evidence>
<gene>
    <name evidence="2" type="ORF">K040078D81_57910</name>
</gene>
<name>A0ABQ0BJQ0_9FIRM</name>
<keyword evidence="1" id="KW-0472">Membrane</keyword>
<dbReference type="Proteomes" id="UP001600943">
    <property type="component" value="Unassembled WGS sequence"/>
</dbReference>